<dbReference type="FunCoup" id="Q01RN5">
    <property type="interactions" value="239"/>
</dbReference>
<evidence type="ECO:0000256" key="9">
    <source>
        <dbReference type="ARBA" id="ARBA00023136"/>
    </source>
</evidence>
<evidence type="ECO:0000256" key="11">
    <source>
        <dbReference type="SAM" id="MobiDB-lite"/>
    </source>
</evidence>
<dbReference type="STRING" id="234267.Acid_6765"/>
<dbReference type="EMBL" id="CP000473">
    <property type="protein sequence ID" value="ABJ87685.1"/>
    <property type="molecule type" value="Genomic_DNA"/>
</dbReference>
<dbReference type="KEGG" id="sus:Acid_6765"/>
<comment type="caution">
    <text evidence="10">Lacks conserved residue(s) required for the propagation of feature annotation.</text>
</comment>
<evidence type="ECO:0000256" key="7">
    <source>
        <dbReference type="ARBA" id="ARBA00022989"/>
    </source>
</evidence>
<comment type="function">
    <text evidence="10">Involved in protein export. Participates in an early event of protein translocation.</text>
</comment>
<dbReference type="InterPro" id="IPR004692">
    <property type="entry name" value="SecG"/>
</dbReference>
<name>Q01RN5_SOLUE</name>
<dbReference type="GO" id="GO:0005886">
    <property type="term" value="C:plasma membrane"/>
    <property type="evidence" value="ECO:0007669"/>
    <property type="project" value="UniProtKB-SubCell"/>
</dbReference>
<keyword evidence="6 10" id="KW-0653">Protein transport</keyword>
<sequence precursor="true">MYILLWIVHVIVCLFLIIVVLLQSGKAADLAGAFGGMGSQTAFGPRGSATLLSKATTISAILFMITSLSLSILATRNAGLGTSVLETAPKTSAPKSAPTQTVPIPGQAPQGNPGTTAPLPLPPAANPQPIQSSPAPATPAKK</sequence>
<evidence type="ECO:0000313" key="12">
    <source>
        <dbReference type="EMBL" id="ABJ87685.1"/>
    </source>
</evidence>
<comment type="similarity">
    <text evidence="2 10">Belongs to the SecG family.</text>
</comment>
<evidence type="ECO:0000256" key="10">
    <source>
        <dbReference type="RuleBase" id="RU365087"/>
    </source>
</evidence>
<dbReference type="GO" id="GO:0015450">
    <property type="term" value="F:protein-transporting ATPase activity"/>
    <property type="evidence" value="ECO:0007669"/>
    <property type="project" value="UniProtKB-UniRule"/>
</dbReference>
<evidence type="ECO:0000256" key="6">
    <source>
        <dbReference type="ARBA" id="ARBA00022927"/>
    </source>
</evidence>
<keyword evidence="8 10" id="KW-0811">Translocation</keyword>
<evidence type="ECO:0000256" key="3">
    <source>
        <dbReference type="ARBA" id="ARBA00022448"/>
    </source>
</evidence>
<keyword evidence="9 10" id="KW-0472">Membrane</keyword>
<dbReference type="PANTHER" id="PTHR34182">
    <property type="entry name" value="PROTEIN-EXPORT MEMBRANE PROTEIN SECG"/>
    <property type="match status" value="1"/>
</dbReference>
<feature type="compositionally biased region" description="Polar residues" evidence="11">
    <location>
        <begin position="89"/>
        <end position="102"/>
    </location>
</feature>
<feature type="region of interest" description="Disordered" evidence="11">
    <location>
        <begin position="88"/>
        <end position="142"/>
    </location>
</feature>
<accession>Q01RN5</accession>
<dbReference type="AlphaFoldDB" id="Q01RN5"/>
<evidence type="ECO:0000256" key="5">
    <source>
        <dbReference type="ARBA" id="ARBA00022692"/>
    </source>
</evidence>
<keyword evidence="7 10" id="KW-1133">Transmembrane helix</keyword>
<dbReference type="NCBIfam" id="TIGR00810">
    <property type="entry name" value="secG"/>
    <property type="match status" value="1"/>
</dbReference>
<proteinExistence type="inferred from homology"/>
<dbReference type="Pfam" id="PF03840">
    <property type="entry name" value="SecG"/>
    <property type="match status" value="1"/>
</dbReference>
<dbReference type="PRINTS" id="PR01651">
    <property type="entry name" value="SECGEXPORT"/>
</dbReference>
<dbReference type="GO" id="GO:0043952">
    <property type="term" value="P:protein transport by the Sec complex"/>
    <property type="evidence" value="ECO:0007669"/>
    <property type="project" value="TreeGrafter"/>
</dbReference>
<dbReference type="InParanoid" id="Q01RN5"/>
<protein>
    <recommendedName>
        <fullName evidence="10">Protein-export membrane protein SecG</fullName>
    </recommendedName>
</protein>
<keyword evidence="5 10" id="KW-0812">Transmembrane</keyword>
<evidence type="ECO:0000256" key="1">
    <source>
        <dbReference type="ARBA" id="ARBA00004651"/>
    </source>
</evidence>
<evidence type="ECO:0000256" key="4">
    <source>
        <dbReference type="ARBA" id="ARBA00022475"/>
    </source>
</evidence>
<dbReference type="PANTHER" id="PTHR34182:SF1">
    <property type="entry name" value="PROTEIN-EXPORT MEMBRANE PROTEIN SECG"/>
    <property type="match status" value="1"/>
</dbReference>
<gene>
    <name evidence="12" type="ordered locus">Acid_6765</name>
</gene>
<organism evidence="12">
    <name type="scientific">Solibacter usitatus (strain Ellin6076)</name>
    <dbReference type="NCBI Taxonomy" id="234267"/>
    <lineage>
        <taxon>Bacteria</taxon>
        <taxon>Pseudomonadati</taxon>
        <taxon>Acidobacteriota</taxon>
        <taxon>Terriglobia</taxon>
        <taxon>Bryobacterales</taxon>
        <taxon>Solibacteraceae</taxon>
        <taxon>Candidatus Solibacter</taxon>
    </lineage>
</organism>
<keyword evidence="4 10" id="KW-1003">Cell membrane</keyword>
<keyword evidence="3 10" id="KW-0813">Transport</keyword>
<feature type="transmembrane region" description="Helical" evidence="10">
    <location>
        <begin position="51"/>
        <end position="73"/>
    </location>
</feature>
<comment type="subcellular location">
    <subcellularLocation>
        <location evidence="1 10">Cell membrane</location>
        <topology evidence="1 10">Multi-pass membrane protein</topology>
    </subcellularLocation>
</comment>
<dbReference type="OrthoDB" id="121323at2"/>
<dbReference type="GO" id="GO:0065002">
    <property type="term" value="P:intracellular protein transmembrane transport"/>
    <property type="evidence" value="ECO:0007669"/>
    <property type="project" value="TreeGrafter"/>
</dbReference>
<dbReference type="GO" id="GO:0009306">
    <property type="term" value="P:protein secretion"/>
    <property type="evidence" value="ECO:0007669"/>
    <property type="project" value="UniProtKB-UniRule"/>
</dbReference>
<evidence type="ECO:0000256" key="2">
    <source>
        <dbReference type="ARBA" id="ARBA00008445"/>
    </source>
</evidence>
<reference evidence="12" key="1">
    <citation type="submission" date="2006-10" db="EMBL/GenBank/DDBJ databases">
        <title>Complete sequence of Solibacter usitatus Ellin6076.</title>
        <authorList>
            <consortium name="US DOE Joint Genome Institute"/>
            <person name="Copeland A."/>
            <person name="Lucas S."/>
            <person name="Lapidus A."/>
            <person name="Barry K."/>
            <person name="Detter J.C."/>
            <person name="Glavina del Rio T."/>
            <person name="Hammon N."/>
            <person name="Israni S."/>
            <person name="Dalin E."/>
            <person name="Tice H."/>
            <person name="Pitluck S."/>
            <person name="Thompson L.S."/>
            <person name="Brettin T."/>
            <person name="Bruce D."/>
            <person name="Han C."/>
            <person name="Tapia R."/>
            <person name="Gilna P."/>
            <person name="Schmutz J."/>
            <person name="Larimer F."/>
            <person name="Land M."/>
            <person name="Hauser L."/>
            <person name="Kyrpides N."/>
            <person name="Mikhailova N."/>
            <person name="Janssen P.H."/>
            <person name="Kuske C.R."/>
            <person name="Richardson P."/>
        </authorList>
    </citation>
    <scope>NUCLEOTIDE SEQUENCE</scope>
    <source>
        <strain evidence="12">Ellin6076</strain>
    </source>
</reference>
<evidence type="ECO:0000256" key="8">
    <source>
        <dbReference type="ARBA" id="ARBA00023010"/>
    </source>
</evidence>
<dbReference type="eggNOG" id="COG1314">
    <property type="taxonomic scope" value="Bacteria"/>
</dbReference>
<dbReference type="HOGENOM" id="CLU_094156_2_1_0"/>